<sequence>MMKMKKGLRANRNPFLFRNISLALAMHYLKRYFFLVMFGICSSVSAQDLSQQLDSLIQHYYPDANTPGLMLAIHNRSNGFVYRKAAGLANMESQELNDEMSNFRMASVSKQFTAFAIFQLAEQAKLNFKDRIGKYFPSLKVPAANITIEELIHHTSGIKDYEDVIPEHQKVQLSDADVLKLVSPYTDAFDRKHAKFRYSNTAYCLMSLIVEQVSGKSYLNYMKDEVFDKLGMNATQIFEQDADISNRAYGYTLKGEQFVFADQSITSATKGDGGVYCSAKDYDLWSAYIIAAFKSNRNLRNQLTNRKLVSFVSPSISYGLGWFVLKNDKGQDCLLHSGESTGFNNIVLIVPAEGLSISLFTNRDDAQISPFFDQILKSLQIQFNDGQNKEVFRCLSDVYAHQVNN</sequence>
<dbReference type="Proteomes" id="UP000326921">
    <property type="component" value="Chromosome"/>
</dbReference>
<reference evidence="2 3" key="1">
    <citation type="submission" date="2019-10" db="EMBL/GenBank/DDBJ databases">
        <authorList>
            <person name="Dong K."/>
        </authorList>
    </citation>
    <scope>NUCLEOTIDE SEQUENCE [LARGE SCALE GENOMIC DNA]</scope>
    <source>
        <strain evidence="3">dk4302</strain>
    </source>
</reference>
<feature type="domain" description="Beta-lactamase-related" evidence="1">
    <location>
        <begin position="54"/>
        <end position="365"/>
    </location>
</feature>
<dbReference type="Pfam" id="PF00144">
    <property type="entry name" value="Beta-lactamase"/>
    <property type="match status" value="1"/>
</dbReference>
<dbReference type="PANTHER" id="PTHR46825">
    <property type="entry name" value="D-ALANYL-D-ALANINE-CARBOXYPEPTIDASE/ENDOPEPTIDASE AMPH"/>
    <property type="match status" value="1"/>
</dbReference>
<keyword evidence="2" id="KW-0378">Hydrolase</keyword>
<accession>A0A5Q0QEA6</accession>
<evidence type="ECO:0000259" key="1">
    <source>
        <dbReference type="Pfam" id="PF00144"/>
    </source>
</evidence>
<dbReference type="EMBL" id="CP045652">
    <property type="protein sequence ID" value="QGA26088.1"/>
    <property type="molecule type" value="Genomic_DNA"/>
</dbReference>
<dbReference type="AlphaFoldDB" id="A0A5Q0QEA6"/>
<dbReference type="GO" id="GO:0016787">
    <property type="term" value="F:hydrolase activity"/>
    <property type="evidence" value="ECO:0007669"/>
    <property type="project" value="UniProtKB-KW"/>
</dbReference>
<dbReference type="SUPFAM" id="SSF56601">
    <property type="entry name" value="beta-lactamase/transpeptidase-like"/>
    <property type="match status" value="1"/>
</dbReference>
<dbReference type="PANTHER" id="PTHR46825:SF9">
    <property type="entry name" value="BETA-LACTAMASE-RELATED DOMAIN-CONTAINING PROTEIN"/>
    <property type="match status" value="1"/>
</dbReference>
<evidence type="ECO:0000313" key="3">
    <source>
        <dbReference type="Proteomes" id="UP000326921"/>
    </source>
</evidence>
<keyword evidence="3" id="KW-1185">Reference proteome</keyword>
<proteinExistence type="predicted"/>
<evidence type="ECO:0000313" key="2">
    <source>
        <dbReference type="EMBL" id="QGA26088.1"/>
    </source>
</evidence>
<dbReference type="InterPro" id="IPR050491">
    <property type="entry name" value="AmpC-like"/>
</dbReference>
<organism evidence="2 3">
    <name type="scientific">Sphingobacterium zhuxiongii</name>
    <dbReference type="NCBI Taxonomy" id="2662364"/>
    <lineage>
        <taxon>Bacteria</taxon>
        <taxon>Pseudomonadati</taxon>
        <taxon>Bacteroidota</taxon>
        <taxon>Sphingobacteriia</taxon>
        <taxon>Sphingobacteriales</taxon>
        <taxon>Sphingobacteriaceae</taxon>
        <taxon>Sphingobacterium</taxon>
    </lineage>
</organism>
<protein>
    <submittedName>
        <fullName evidence="2">Serine hydrolase</fullName>
    </submittedName>
</protein>
<dbReference type="InterPro" id="IPR001466">
    <property type="entry name" value="Beta-lactam-related"/>
</dbReference>
<dbReference type="InterPro" id="IPR012338">
    <property type="entry name" value="Beta-lactam/transpept-like"/>
</dbReference>
<name>A0A5Q0QEA6_9SPHI</name>
<gene>
    <name evidence="2" type="ORF">GFH32_07030</name>
</gene>
<dbReference type="Gene3D" id="3.40.710.10">
    <property type="entry name" value="DD-peptidase/beta-lactamase superfamily"/>
    <property type="match status" value="1"/>
</dbReference>
<dbReference type="RefSeq" id="WP_153510599.1">
    <property type="nucleotide sequence ID" value="NZ_CP045652.1"/>
</dbReference>
<dbReference type="KEGG" id="sphe:GFH32_07030"/>